<name>A0A243QCG0_9ACTN</name>
<dbReference type="STRING" id="417102.CA982_07925"/>
<proteinExistence type="inferred from homology"/>
<feature type="region of interest" description="Disordered" evidence="7">
    <location>
        <begin position="134"/>
        <end position="159"/>
    </location>
</feature>
<evidence type="ECO:0000256" key="8">
    <source>
        <dbReference type="SAM" id="Phobius"/>
    </source>
</evidence>
<sequence length="159" mass="17189">MLALTETACPWVIGVYRVVIGFLFFCHGTTTLWAWPIEPYGGAMAEFGAWPSWWAAAIQVVGGLLIMTGTGTRVAAFVSAGSMAVAYFWKHQGDGLLPIQNDGESSALFCWALLILVVLGPGKLTVQSVLERRRDRAAPTNSTDSRPVPESPEPSLARH</sequence>
<keyword evidence="6 8" id="KW-0472">Membrane</keyword>
<keyword evidence="4 8" id="KW-0812">Transmembrane</keyword>
<evidence type="ECO:0000313" key="10">
    <source>
        <dbReference type="Proteomes" id="UP000194632"/>
    </source>
</evidence>
<comment type="caution">
    <text evidence="9">The sequence shown here is derived from an EMBL/GenBank/DDBJ whole genome shotgun (WGS) entry which is preliminary data.</text>
</comment>
<organism evidence="9 10">
    <name type="scientific">Gordonia lacunae</name>
    <dbReference type="NCBI Taxonomy" id="417102"/>
    <lineage>
        <taxon>Bacteria</taxon>
        <taxon>Bacillati</taxon>
        <taxon>Actinomycetota</taxon>
        <taxon>Actinomycetes</taxon>
        <taxon>Mycobacteriales</taxon>
        <taxon>Gordoniaceae</taxon>
        <taxon>Gordonia</taxon>
    </lineage>
</organism>
<comment type="subcellular location">
    <subcellularLocation>
        <location evidence="1">Cell membrane</location>
        <topology evidence="1">Multi-pass membrane protein</topology>
    </subcellularLocation>
</comment>
<protein>
    <submittedName>
        <fullName evidence="9">DoxX family protein</fullName>
    </submittedName>
</protein>
<feature type="transmembrane region" description="Helical" evidence="8">
    <location>
        <begin position="74"/>
        <end position="90"/>
    </location>
</feature>
<dbReference type="PANTHER" id="PTHR33452:SF4">
    <property type="entry name" value="BLL4328 PROTEIN"/>
    <property type="match status" value="1"/>
</dbReference>
<dbReference type="InterPro" id="IPR032808">
    <property type="entry name" value="DoxX"/>
</dbReference>
<evidence type="ECO:0000256" key="6">
    <source>
        <dbReference type="ARBA" id="ARBA00023136"/>
    </source>
</evidence>
<accession>A0A243QCG0</accession>
<keyword evidence="5 8" id="KW-1133">Transmembrane helix</keyword>
<evidence type="ECO:0000256" key="4">
    <source>
        <dbReference type="ARBA" id="ARBA00022692"/>
    </source>
</evidence>
<dbReference type="InterPro" id="IPR051907">
    <property type="entry name" value="DoxX-like_oxidoreductase"/>
</dbReference>
<keyword evidence="3" id="KW-1003">Cell membrane</keyword>
<evidence type="ECO:0000256" key="3">
    <source>
        <dbReference type="ARBA" id="ARBA00022475"/>
    </source>
</evidence>
<gene>
    <name evidence="9" type="ORF">CA982_07925</name>
</gene>
<feature type="transmembrane region" description="Helical" evidence="8">
    <location>
        <begin position="12"/>
        <end position="35"/>
    </location>
</feature>
<feature type="transmembrane region" description="Helical" evidence="8">
    <location>
        <begin position="47"/>
        <end position="67"/>
    </location>
</feature>
<keyword evidence="10" id="KW-1185">Reference proteome</keyword>
<evidence type="ECO:0000256" key="2">
    <source>
        <dbReference type="ARBA" id="ARBA00006679"/>
    </source>
</evidence>
<dbReference type="PANTHER" id="PTHR33452">
    <property type="entry name" value="OXIDOREDUCTASE CATD-RELATED"/>
    <property type="match status" value="1"/>
</dbReference>
<dbReference type="Proteomes" id="UP000194632">
    <property type="component" value="Unassembled WGS sequence"/>
</dbReference>
<comment type="similarity">
    <text evidence="2">Belongs to the DoxX family.</text>
</comment>
<dbReference type="OrthoDB" id="9808524at2"/>
<feature type="transmembrane region" description="Helical" evidence="8">
    <location>
        <begin position="106"/>
        <end position="126"/>
    </location>
</feature>
<evidence type="ECO:0000256" key="5">
    <source>
        <dbReference type="ARBA" id="ARBA00022989"/>
    </source>
</evidence>
<evidence type="ECO:0000313" key="9">
    <source>
        <dbReference type="EMBL" id="OUC79379.1"/>
    </source>
</evidence>
<reference evidence="9 10" key="1">
    <citation type="submission" date="2017-05" db="EMBL/GenBank/DDBJ databases">
        <title>Biotechnological potential of actinobacteria isolated from South African environments.</title>
        <authorList>
            <person name="Le Roes-Hill M."/>
            <person name="Prins A."/>
            <person name="Durrell K.A."/>
        </authorList>
    </citation>
    <scope>NUCLEOTIDE SEQUENCE [LARGE SCALE GENOMIC DNA]</scope>
    <source>
        <strain evidence="9">BS2</strain>
    </source>
</reference>
<evidence type="ECO:0000256" key="7">
    <source>
        <dbReference type="SAM" id="MobiDB-lite"/>
    </source>
</evidence>
<dbReference type="Pfam" id="PF07681">
    <property type="entry name" value="DoxX"/>
    <property type="match status" value="1"/>
</dbReference>
<evidence type="ECO:0000256" key="1">
    <source>
        <dbReference type="ARBA" id="ARBA00004651"/>
    </source>
</evidence>
<dbReference type="RefSeq" id="WP_086534793.1">
    <property type="nucleotide sequence ID" value="NZ_NGFO01000007.1"/>
</dbReference>
<dbReference type="AlphaFoldDB" id="A0A243QCG0"/>
<dbReference type="EMBL" id="NGFO01000007">
    <property type="protein sequence ID" value="OUC79379.1"/>
    <property type="molecule type" value="Genomic_DNA"/>
</dbReference>
<dbReference type="GO" id="GO:0005886">
    <property type="term" value="C:plasma membrane"/>
    <property type="evidence" value="ECO:0007669"/>
    <property type="project" value="UniProtKB-SubCell"/>
</dbReference>